<evidence type="ECO:0000259" key="1">
    <source>
        <dbReference type="Pfam" id="PF01728"/>
    </source>
</evidence>
<dbReference type="PANTHER" id="PTHR16121:SF2">
    <property type="entry name" value="CAP-SPECIFIC MRNA (NUCLEOSIDE-2'-O-)-METHYLTRANSFERASE 2"/>
    <property type="match status" value="1"/>
</dbReference>
<dbReference type="WBParaSite" id="TCONS_00003243.p1">
    <property type="protein sequence ID" value="TCONS_00003243.p1"/>
    <property type="gene ID" value="XLOC_002988"/>
</dbReference>
<dbReference type="SUPFAM" id="SSF53335">
    <property type="entry name" value="S-adenosyl-L-methionine-dependent methyltransferases"/>
    <property type="match status" value="1"/>
</dbReference>
<dbReference type="GO" id="GO:0032259">
    <property type="term" value="P:methylation"/>
    <property type="evidence" value="ECO:0007669"/>
    <property type="project" value="InterPro"/>
</dbReference>
<dbReference type="Pfam" id="PF01728">
    <property type="entry name" value="FtsJ"/>
    <property type="match status" value="1"/>
</dbReference>
<name>A0A0K0E041_STRER</name>
<dbReference type="GO" id="GO:0004483">
    <property type="term" value="F:methyltransferase cap1 activity"/>
    <property type="evidence" value="ECO:0007669"/>
    <property type="project" value="TreeGrafter"/>
</dbReference>
<accession>A0A0K0E041</accession>
<dbReference type="PANTHER" id="PTHR16121">
    <property type="entry name" value="CAP-SPECIFIC MRNA (NUCLEOSIDE-2'-O-)-METHYLTRANSFERASE 1-RELATED"/>
    <property type="match status" value="1"/>
</dbReference>
<evidence type="ECO:0000313" key="2">
    <source>
        <dbReference type="Proteomes" id="UP000035681"/>
    </source>
</evidence>
<dbReference type="Gene3D" id="3.40.50.12760">
    <property type="match status" value="1"/>
</dbReference>
<dbReference type="Proteomes" id="UP000035681">
    <property type="component" value="Unplaced"/>
</dbReference>
<organism evidence="3">
    <name type="scientific">Strongyloides stercoralis</name>
    <name type="common">Threadworm</name>
    <dbReference type="NCBI Taxonomy" id="6248"/>
    <lineage>
        <taxon>Eukaryota</taxon>
        <taxon>Metazoa</taxon>
        <taxon>Ecdysozoa</taxon>
        <taxon>Nematoda</taxon>
        <taxon>Chromadorea</taxon>
        <taxon>Rhabditida</taxon>
        <taxon>Tylenchina</taxon>
        <taxon>Panagrolaimomorpha</taxon>
        <taxon>Strongyloidoidea</taxon>
        <taxon>Strongyloididae</taxon>
        <taxon>Strongyloides</taxon>
    </lineage>
</organism>
<dbReference type="STRING" id="6248.A0A0K0E041"/>
<proteinExistence type="predicted"/>
<evidence type="ECO:0000313" key="3">
    <source>
        <dbReference type="WBParaSite" id="SSTP_0000285800.1"/>
    </source>
</evidence>
<dbReference type="WBParaSite" id="SSTP_0000285800.1">
    <property type="protein sequence ID" value="SSTP_0000285800.1"/>
    <property type="gene ID" value="SSTP_0000285800"/>
</dbReference>
<dbReference type="InterPro" id="IPR050851">
    <property type="entry name" value="mRNA_Cap_2O-Ribose_MeTrfase"/>
</dbReference>
<feature type="domain" description="Ribosomal RNA methyltransferase FtsJ" evidence="1">
    <location>
        <begin position="112"/>
        <end position="305"/>
    </location>
</feature>
<evidence type="ECO:0000313" key="4">
    <source>
        <dbReference type="WBParaSite" id="TCONS_00003243.p1"/>
    </source>
</evidence>
<dbReference type="GO" id="GO:0005634">
    <property type="term" value="C:nucleus"/>
    <property type="evidence" value="ECO:0007669"/>
    <property type="project" value="UniProtKB-ARBA"/>
</dbReference>
<reference evidence="3" key="1">
    <citation type="submission" date="2015-08" db="UniProtKB">
        <authorList>
            <consortium name="WormBaseParasite"/>
        </authorList>
    </citation>
    <scope>IDENTIFICATION</scope>
</reference>
<dbReference type="GO" id="GO:0005737">
    <property type="term" value="C:cytoplasm"/>
    <property type="evidence" value="ECO:0007669"/>
    <property type="project" value="TreeGrafter"/>
</dbReference>
<dbReference type="AlphaFoldDB" id="A0A0K0E041"/>
<keyword evidence="2" id="KW-1185">Reference proteome</keyword>
<protein>
    <submittedName>
        <fullName evidence="3 4">FtsJ domain-containing protein</fullName>
    </submittedName>
</protein>
<sequence length="380" mass="44940">MLSYNHAYIVEKYNNQLENLFNKRYTFNMNINNEEVKEIKIEEVKNNLYNIKKGTKSYLDSKLLNKDWKCYTKFMHIMSQTINYVKNYYNVTFCTQAYLKCRELLYINHDWLNEKWKRNIKIRILHLCEAPGAFVYAIHDFYQLDTIQECNPFFEWKMNSLNPFIKENELTSFKDESGIMGKFNQNMFYGEDNTGDILNFTNNDIKKLIKNGKYDFITADGSINSNECQDKQELNVLPLIRKEILIALETLNKGGLFIVKMYTFFENETQQLIINLCQMFEKIQVSKPSCSKASNSEVYLICQNFFGEKKIINEEKIISNIIKCSEIFANYQIDAIKMNMDAFDSDLLKSKYAKSYIDSIKLEAINQYCQKIMVPISFKQ</sequence>
<dbReference type="InterPro" id="IPR002877">
    <property type="entry name" value="RNA_MeTrfase_FtsJ_dom"/>
</dbReference>
<dbReference type="GO" id="GO:0006370">
    <property type="term" value="P:7-methylguanosine mRNA capping"/>
    <property type="evidence" value="ECO:0007669"/>
    <property type="project" value="TreeGrafter"/>
</dbReference>
<dbReference type="InterPro" id="IPR029063">
    <property type="entry name" value="SAM-dependent_MTases_sf"/>
</dbReference>